<dbReference type="EMBL" id="JYDJ01002666">
    <property type="protein sequence ID" value="KRX30180.1"/>
    <property type="molecule type" value="Genomic_DNA"/>
</dbReference>
<evidence type="ECO:0000313" key="1">
    <source>
        <dbReference type="EMBL" id="KRX30180.1"/>
    </source>
</evidence>
<dbReference type="Proteomes" id="UP000055048">
    <property type="component" value="Unassembled WGS sequence"/>
</dbReference>
<protein>
    <submittedName>
        <fullName evidence="1">Uncharacterized protein</fullName>
    </submittedName>
</protein>
<sequence length="39" mass="4357">MATLEAIYSTPIYNKKSEICEIRLLSKIAKTAKAIALLF</sequence>
<name>A0A0V0STQ6_9BILA</name>
<reference evidence="1 2" key="1">
    <citation type="submission" date="2015-01" db="EMBL/GenBank/DDBJ databases">
        <title>Evolution of Trichinella species and genotypes.</title>
        <authorList>
            <person name="Korhonen P.K."/>
            <person name="Edoardo P."/>
            <person name="Giuseppe L.R."/>
            <person name="Gasser R.B."/>
        </authorList>
    </citation>
    <scope>NUCLEOTIDE SEQUENCE [LARGE SCALE GENOMIC DNA]</scope>
    <source>
        <strain evidence="1">ISS417</strain>
    </source>
</reference>
<evidence type="ECO:0000313" key="2">
    <source>
        <dbReference type="Proteomes" id="UP000055048"/>
    </source>
</evidence>
<dbReference type="AlphaFoldDB" id="A0A0V0STQ6"/>
<accession>A0A0V0STQ6</accession>
<keyword evidence="2" id="KW-1185">Reference proteome</keyword>
<comment type="caution">
    <text evidence="1">The sequence shown here is derived from an EMBL/GenBank/DDBJ whole genome shotgun (WGS) entry which is preliminary data.</text>
</comment>
<gene>
    <name evidence="1" type="ORF">T05_9503</name>
</gene>
<organism evidence="1 2">
    <name type="scientific">Trichinella murrelli</name>
    <dbReference type="NCBI Taxonomy" id="144512"/>
    <lineage>
        <taxon>Eukaryota</taxon>
        <taxon>Metazoa</taxon>
        <taxon>Ecdysozoa</taxon>
        <taxon>Nematoda</taxon>
        <taxon>Enoplea</taxon>
        <taxon>Dorylaimia</taxon>
        <taxon>Trichinellida</taxon>
        <taxon>Trichinellidae</taxon>
        <taxon>Trichinella</taxon>
    </lineage>
</organism>
<proteinExistence type="predicted"/>